<dbReference type="GO" id="GO:0008235">
    <property type="term" value="F:metalloexopeptidase activity"/>
    <property type="evidence" value="ECO:0007669"/>
    <property type="project" value="InterPro"/>
</dbReference>
<evidence type="ECO:0000256" key="2">
    <source>
        <dbReference type="SAM" id="SignalP"/>
    </source>
</evidence>
<evidence type="ECO:0000313" key="4">
    <source>
        <dbReference type="EMBL" id="SKB40919.1"/>
    </source>
</evidence>
<dbReference type="Gene3D" id="3.40.630.10">
    <property type="entry name" value="Zn peptidases"/>
    <property type="match status" value="1"/>
</dbReference>
<dbReference type="Proteomes" id="UP000189818">
    <property type="component" value="Unassembled WGS sequence"/>
</dbReference>
<feature type="transmembrane region" description="Helical" evidence="1">
    <location>
        <begin position="551"/>
        <end position="571"/>
    </location>
</feature>
<dbReference type="GO" id="GO:0006508">
    <property type="term" value="P:proteolysis"/>
    <property type="evidence" value="ECO:0007669"/>
    <property type="project" value="InterPro"/>
</dbReference>
<dbReference type="OrthoDB" id="9778250at2"/>
<accession>A0A1T5B1F4</accession>
<dbReference type="Pfam" id="PF04389">
    <property type="entry name" value="Peptidase_M28"/>
    <property type="match status" value="1"/>
</dbReference>
<feature type="transmembrane region" description="Helical" evidence="1">
    <location>
        <begin position="364"/>
        <end position="386"/>
    </location>
</feature>
<dbReference type="InterPro" id="IPR045175">
    <property type="entry name" value="M28_fam"/>
</dbReference>
<keyword evidence="1" id="KW-0472">Membrane</keyword>
<dbReference type="SUPFAM" id="SSF53187">
    <property type="entry name" value="Zn-dependent exopeptidases"/>
    <property type="match status" value="1"/>
</dbReference>
<sequence>MNRTIALVAALAAALVWAIVAAAPPAARGADAPAAAFSAVRAFADIEALSRTPRPIGSDGHARGVAYLSARLLTLGAEVSEQPVPLDRKTLDRLGKWSGRTETAVTGRNLIGLFPGRDRARPALLLMAHHDSVWGSPGAADDAMGVAAALEIARALRAQGTTERDVILLFTDSEELGLNGAKAFFGDGAPPHPLAAHVGAIVNMEARGAGGRANMFETGPGNGEMMQLYADRVTRPATNSLAVLIYDLMPNYTDYTIAKHKGVPGFNLATLDRAFAYHSPLATPAVVDPGSVQDMGDQALALASALAFAAELPARSDNAAFADLLGRVTIVYPAAAGWGLLLVSAALVGAAWRRRRPAPRAVGGAAVLIAAILLHGALLLTVYNAVSGSGDANYYDRLAALPRLETVAGLLVAALLLLLPFFRRTDPRMVAVGPAMALMWVGLLTGGSIVVVIPLALLAMGAAFFLPADDSEAPLAAIVLLLLAATAVQATQPTAGPLLQWPLLLGALAMAGRAWLPQGAGLALTAICAAAGVGHLLTQAHFIFLGIGAELPAVMIVLLFAALPLLLPLLPERAPRWMPATALAAALAITLWVRLDPIAPSVAVYSQAEGGKKTKG</sequence>
<feature type="transmembrane region" description="Helical" evidence="1">
    <location>
        <begin position="406"/>
        <end position="423"/>
    </location>
</feature>
<feature type="transmembrane region" description="Helical" evidence="1">
    <location>
        <begin position="330"/>
        <end position="352"/>
    </location>
</feature>
<dbReference type="PANTHER" id="PTHR12147">
    <property type="entry name" value="METALLOPEPTIDASE M28 FAMILY MEMBER"/>
    <property type="match status" value="1"/>
</dbReference>
<dbReference type="InterPro" id="IPR007484">
    <property type="entry name" value="Peptidase_M28"/>
</dbReference>
<keyword evidence="2" id="KW-0732">Signal</keyword>
<dbReference type="AlphaFoldDB" id="A0A1T5B1F4"/>
<feature type="domain" description="Peptidase M28" evidence="3">
    <location>
        <begin position="109"/>
        <end position="302"/>
    </location>
</feature>
<evidence type="ECO:0000313" key="5">
    <source>
        <dbReference type="Proteomes" id="UP000189818"/>
    </source>
</evidence>
<dbReference type="PANTHER" id="PTHR12147:SF26">
    <property type="entry name" value="PEPTIDASE M28 DOMAIN-CONTAINING PROTEIN"/>
    <property type="match status" value="1"/>
</dbReference>
<name>A0A1T5B1F4_9SPHN</name>
<evidence type="ECO:0000259" key="3">
    <source>
        <dbReference type="Pfam" id="PF04389"/>
    </source>
</evidence>
<organism evidence="4 5">
    <name type="scientific">Rhizorhabdus histidinilytica</name>
    <dbReference type="NCBI Taxonomy" id="439228"/>
    <lineage>
        <taxon>Bacteria</taxon>
        <taxon>Pseudomonadati</taxon>
        <taxon>Pseudomonadota</taxon>
        <taxon>Alphaproteobacteria</taxon>
        <taxon>Sphingomonadales</taxon>
        <taxon>Sphingomonadaceae</taxon>
        <taxon>Rhizorhabdus</taxon>
    </lineage>
</organism>
<feature type="transmembrane region" description="Helical" evidence="1">
    <location>
        <begin position="522"/>
        <end position="544"/>
    </location>
</feature>
<feature type="transmembrane region" description="Helical" evidence="1">
    <location>
        <begin position="577"/>
        <end position="595"/>
    </location>
</feature>
<keyword evidence="5" id="KW-1185">Reference proteome</keyword>
<reference evidence="5" key="1">
    <citation type="submission" date="2017-02" db="EMBL/GenBank/DDBJ databases">
        <authorList>
            <person name="Varghese N."/>
            <person name="Submissions S."/>
        </authorList>
    </citation>
    <scope>NUCLEOTIDE SEQUENCE [LARGE SCALE GENOMIC DNA]</scope>
    <source>
        <strain evidence="5">UM2</strain>
    </source>
</reference>
<dbReference type="RefSeq" id="WP_079647139.1">
    <property type="nucleotide sequence ID" value="NZ_FUYM01000002.1"/>
</dbReference>
<proteinExistence type="predicted"/>
<dbReference type="EMBL" id="FUYM01000002">
    <property type="protein sequence ID" value="SKB40919.1"/>
    <property type="molecule type" value="Genomic_DNA"/>
</dbReference>
<protein>
    <submittedName>
        <fullName evidence="4">Peptidase family M28</fullName>
    </submittedName>
</protein>
<keyword evidence="1" id="KW-0812">Transmembrane</keyword>
<gene>
    <name evidence="4" type="ORF">SAMN06295920_102397</name>
</gene>
<keyword evidence="1" id="KW-1133">Transmembrane helix</keyword>
<evidence type="ECO:0000256" key="1">
    <source>
        <dbReference type="SAM" id="Phobius"/>
    </source>
</evidence>
<feature type="signal peptide" evidence="2">
    <location>
        <begin position="1"/>
        <end position="22"/>
    </location>
</feature>
<feature type="transmembrane region" description="Helical" evidence="1">
    <location>
        <begin position="435"/>
        <end position="467"/>
    </location>
</feature>
<dbReference type="STRING" id="439228.SAMN06295920_102397"/>
<feature type="chain" id="PRO_5012866053" evidence="2">
    <location>
        <begin position="23"/>
        <end position="616"/>
    </location>
</feature>